<feature type="signal peptide" evidence="7">
    <location>
        <begin position="1"/>
        <end position="18"/>
    </location>
</feature>
<feature type="domain" description="Glucose-methanol-choline oxidoreductase N-terminal" evidence="8">
    <location>
        <begin position="102"/>
        <end position="125"/>
    </location>
</feature>
<evidence type="ECO:0000313" key="9">
    <source>
        <dbReference type="EMBL" id="KAK6006911.1"/>
    </source>
</evidence>
<reference evidence="9 10" key="1">
    <citation type="submission" date="2023-11" db="EMBL/GenBank/DDBJ databases">
        <title>Draft genome sequence and annotation of the polyextremotolerant black yeast-like fungus Aureobasidium pullulans NRRL 62042.</title>
        <authorList>
            <person name="Dielentheis-Frenken M.R.E."/>
            <person name="Wibberg D."/>
            <person name="Blank L.M."/>
            <person name="Tiso T."/>
        </authorList>
    </citation>
    <scope>NUCLEOTIDE SEQUENCE [LARGE SCALE GENOMIC DNA]</scope>
    <source>
        <strain evidence="9 10">NRRL 62042</strain>
    </source>
</reference>
<dbReference type="InterPro" id="IPR012132">
    <property type="entry name" value="GMC_OxRdtase"/>
</dbReference>
<organism evidence="9 10">
    <name type="scientific">Aureobasidium pullulans</name>
    <name type="common">Black yeast</name>
    <name type="synonym">Pullularia pullulans</name>
    <dbReference type="NCBI Taxonomy" id="5580"/>
    <lineage>
        <taxon>Eukaryota</taxon>
        <taxon>Fungi</taxon>
        <taxon>Dikarya</taxon>
        <taxon>Ascomycota</taxon>
        <taxon>Pezizomycotina</taxon>
        <taxon>Dothideomycetes</taxon>
        <taxon>Dothideomycetidae</taxon>
        <taxon>Dothideales</taxon>
        <taxon>Saccotheciaceae</taxon>
        <taxon>Aureobasidium</taxon>
    </lineage>
</organism>
<dbReference type="PROSITE" id="PS00623">
    <property type="entry name" value="GMC_OXRED_1"/>
    <property type="match status" value="1"/>
</dbReference>
<evidence type="ECO:0000256" key="2">
    <source>
        <dbReference type="ARBA" id="ARBA00010790"/>
    </source>
</evidence>
<dbReference type="Pfam" id="PF00732">
    <property type="entry name" value="GMC_oxred_N"/>
    <property type="match status" value="1"/>
</dbReference>
<name>A0ABR0TRY8_AURPU</name>
<proteinExistence type="inferred from homology"/>
<evidence type="ECO:0000259" key="8">
    <source>
        <dbReference type="PROSITE" id="PS00623"/>
    </source>
</evidence>
<dbReference type="Gene3D" id="3.30.560.10">
    <property type="entry name" value="Glucose Oxidase, domain 3"/>
    <property type="match status" value="1"/>
</dbReference>
<feature type="chain" id="PRO_5046189221" description="Glucose-methanol-choline oxidoreductase N-terminal domain-containing protein" evidence="7">
    <location>
        <begin position="19"/>
        <end position="221"/>
    </location>
</feature>
<dbReference type="InterPro" id="IPR036188">
    <property type="entry name" value="FAD/NAD-bd_sf"/>
</dbReference>
<dbReference type="PANTHER" id="PTHR11552:SF201">
    <property type="entry name" value="GLUCOSE-METHANOL-CHOLINE OXIDOREDUCTASE N-TERMINAL DOMAIN-CONTAINING PROTEIN"/>
    <property type="match status" value="1"/>
</dbReference>
<evidence type="ECO:0000256" key="7">
    <source>
        <dbReference type="SAM" id="SignalP"/>
    </source>
</evidence>
<gene>
    <name evidence="9" type="ORF">QM012_005919</name>
</gene>
<evidence type="ECO:0000256" key="5">
    <source>
        <dbReference type="ARBA" id="ARBA00023002"/>
    </source>
</evidence>
<dbReference type="Proteomes" id="UP001341245">
    <property type="component" value="Unassembled WGS sequence"/>
</dbReference>
<dbReference type="InterPro" id="IPR000172">
    <property type="entry name" value="GMC_OxRdtase_N"/>
</dbReference>
<evidence type="ECO:0000256" key="6">
    <source>
        <dbReference type="RuleBase" id="RU003968"/>
    </source>
</evidence>
<comment type="caution">
    <text evidence="9">The sequence shown here is derived from an EMBL/GenBank/DDBJ whole genome shotgun (WGS) entry which is preliminary data.</text>
</comment>
<keyword evidence="3 6" id="KW-0285">Flavoprotein</keyword>
<evidence type="ECO:0000256" key="1">
    <source>
        <dbReference type="ARBA" id="ARBA00001974"/>
    </source>
</evidence>
<sequence>MTLSWILYLSALSVTTFASPVSSSFDFIIVGGGTAGCVLANRLSANPSISVALIEAGPTVFNDPRVLSINPAGPAWGTELDWNYTTTPQVYANNSILHYHAGRDVGGTSTINGMVYLRPTSEEVDSWSSLGNPGLTWDSLLPYYKKSEHLQLPTDPRALADTSYEADVHGFVGPVKVGWGNDLDPGQFGQAVNTTWHGSLLGFPGMLISIRATPQDLACGR</sequence>
<evidence type="ECO:0000313" key="10">
    <source>
        <dbReference type="Proteomes" id="UP001341245"/>
    </source>
</evidence>
<dbReference type="Gene3D" id="3.50.50.60">
    <property type="entry name" value="FAD/NAD(P)-binding domain"/>
    <property type="match status" value="1"/>
</dbReference>
<protein>
    <recommendedName>
        <fullName evidence="8">Glucose-methanol-choline oxidoreductase N-terminal domain-containing protein</fullName>
    </recommendedName>
</protein>
<keyword evidence="7" id="KW-0732">Signal</keyword>
<dbReference type="EMBL" id="JASGXD010000003">
    <property type="protein sequence ID" value="KAK6006911.1"/>
    <property type="molecule type" value="Genomic_DNA"/>
</dbReference>
<comment type="cofactor">
    <cofactor evidence="1">
        <name>FAD</name>
        <dbReference type="ChEBI" id="CHEBI:57692"/>
    </cofactor>
</comment>
<evidence type="ECO:0000256" key="4">
    <source>
        <dbReference type="ARBA" id="ARBA00022827"/>
    </source>
</evidence>
<evidence type="ECO:0000256" key="3">
    <source>
        <dbReference type="ARBA" id="ARBA00022630"/>
    </source>
</evidence>
<dbReference type="PANTHER" id="PTHR11552">
    <property type="entry name" value="GLUCOSE-METHANOL-CHOLINE GMC OXIDOREDUCTASE"/>
    <property type="match status" value="1"/>
</dbReference>
<keyword evidence="10" id="KW-1185">Reference proteome</keyword>
<dbReference type="SUPFAM" id="SSF51905">
    <property type="entry name" value="FAD/NAD(P)-binding domain"/>
    <property type="match status" value="1"/>
</dbReference>
<comment type="similarity">
    <text evidence="2 6">Belongs to the GMC oxidoreductase family.</text>
</comment>
<keyword evidence="4 6" id="KW-0274">FAD</keyword>
<keyword evidence="5" id="KW-0560">Oxidoreductase</keyword>
<accession>A0ABR0TRY8</accession>